<keyword evidence="6" id="KW-0175">Coiled coil</keyword>
<dbReference type="GO" id="GO:0016251">
    <property type="term" value="F:RNA polymerase II general transcription initiation factor activity"/>
    <property type="evidence" value="ECO:0007669"/>
    <property type="project" value="TreeGrafter"/>
</dbReference>
<feature type="region of interest" description="Disordered" evidence="7">
    <location>
        <begin position="118"/>
        <end position="144"/>
    </location>
</feature>
<dbReference type="Gene3D" id="1.10.20.10">
    <property type="entry name" value="Histone, subunit A"/>
    <property type="match status" value="1"/>
</dbReference>
<keyword evidence="3" id="KW-0805">Transcription regulation</keyword>
<dbReference type="SUPFAM" id="SSF47113">
    <property type="entry name" value="Histone-fold"/>
    <property type="match status" value="1"/>
</dbReference>
<feature type="compositionally biased region" description="Polar residues" evidence="7">
    <location>
        <begin position="124"/>
        <end position="134"/>
    </location>
</feature>
<comment type="subcellular location">
    <subcellularLocation>
        <location evidence="1">Nucleus</location>
    </subcellularLocation>
</comment>
<evidence type="ECO:0000256" key="4">
    <source>
        <dbReference type="ARBA" id="ARBA00023163"/>
    </source>
</evidence>
<dbReference type="GO" id="GO:0006355">
    <property type="term" value="P:regulation of DNA-templated transcription"/>
    <property type="evidence" value="ECO:0007669"/>
    <property type="project" value="UniProtKB-ARBA"/>
</dbReference>
<evidence type="ECO:0000313" key="9">
    <source>
        <dbReference type="EMBL" id="KAG5275561.1"/>
    </source>
</evidence>
<dbReference type="Pfam" id="PF05236">
    <property type="entry name" value="TAF4"/>
    <property type="match status" value="1"/>
</dbReference>
<dbReference type="InterPro" id="IPR007900">
    <property type="entry name" value="TAF4_C"/>
</dbReference>
<accession>A0AAV6GRV4</accession>
<reference evidence="9" key="1">
    <citation type="submission" date="2020-10" db="EMBL/GenBank/DDBJ databases">
        <title>Chromosome-scale genome assembly of the Allis shad, Alosa alosa.</title>
        <authorList>
            <person name="Margot Z."/>
            <person name="Christophe K."/>
            <person name="Cabau C."/>
            <person name="Louis A."/>
            <person name="Berthelot C."/>
            <person name="Parey E."/>
            <person name="Roest Crollius H."/>
            <person name="Montfort J."/>
            <person name="Robinson-Rechavi M."/>
            <person name="Bucao C."/>
            <person name="Bouchez O."/>
            <person name="Gislard M."/>
            <person name="Lluch J."/>
            <person name="Milhes M."/>
            <person name="Lampietro C."/>
            <person name="Lopez Roques C."/>
            <person name="Donnadieu C."/>
            <person name="Braasch I."/>
            <person name="Desvignes T."/>
            <person name="Postlethwait J."/>
            <person name="Bobe J."/>
            <person name="Guiguen Y."/>
        </authorList>
    </citation>
    <scope>NUCLEOTIDE SEQUENCE</scope>
    <source>
        <strain evidence="9">M-15738</strain>
        <tissue evidence="9">Blood</tissue>
    </source>
</reference>
<dbReference type="Pfam" id="PF07531">
    <property type="entry name" value="TAFH"/>
    <property type="match status" value="1"/>
</dbReference>
<protein>
    <recommendedName>
        <fullName evidence="8">TAFH domain-containing protein</fullName>
    </recommendedName>
</protein>
<keyword evidence="10" id="KW-1185">Reference proteome</keyword>
<feature type="compositionally biased region" description="Basic and acidic residues" evidence="7">
    <location>
        <begin position="54"/>
        <end position="66"/>
    </location>
</feature>
<dbReference type="InterPro" id="IPR045144">
    <property type="entry name" value="TAF4"/>
</dbReference>
<dbReference type="GO" id="GO:0005669">
    <property type="term" value="C:transcription factor TFIID complex"/>
    <property type="evidence" value="ECO:0007669"/>
    <property type="project" value="InterPro"/>
</dbReference>
<evidence type="ECO:0000256" key="2">
    <source>
        <dbReference type="ARBA" id="ARBA00006178"/>
    </source>
</evidence>
<feature type="compositionally biased region" description="Polar residues" evidence="7">
    <location>
        <begin position="42"/>
        <end position="51"/>
    </location>
</feature>
<feature type="compositionally biased region" description="Polar residues" evidence="7">
    <location>
        <begin position="246"/>
        <end position="255"/>
    </location>
</feature>
<feature type="compositionally biased region" description="Polar residues" evidence="7">
    <location>
        <begin position="69"/>
        <end position="81"/>
    </location>
</feature>
<dbReference type="SMART" id="SM00549">
    <property type="entry name" value="TAFH"/>
    <property type="match status" value="1"/>
</dbReference>
<evidence type="ECO:0000259" key="8">
    <source>
        <dbReference type="PROSITE" id="PS51119"/>
    </source>
</evidence>
<dbReference type="PANTHER" id="PTHR15138:SF22">
    <property type="entry name" value="TAFH DOMAIN-CONTAINING PROTEIN"/>
    <property type="match status" value="1"/>
</dbReference>
<dbReference type="InterPro" id="IPR037249">
    <property type="entry name" value="TAFH/NHR1_dom_sf"/>
</dbReference>
<comment type="caution">
    <text evidence="9">The sequence shown here is derived from an EMBL/GenBank/DDBJ whole genome shotgun (WGS) entry which is preliminary data.</text>
</comment>
<feature type="region of interest" description="Disordered" evidence="7">
    <location>
        <begin position="1"/>
        <end position="102"/>
    </location>
</feature>
<gene>
    <name evidence="9" type="ORF">AALO_G00121720</name>
</gene>
<dbReference type="PANTHER" id="PTHR15138">
    <property type="entry name" value="TRANSCRIPTION INITIATION FACTOR TFIID SUBUNIT 4"/>
    <property type="match status" value="1"/>
</dbReference>
<dbReference type="AlphaFoldDB" id="A0AAV6GRV4"/>
<evidence type="ECO:0000313" key="10">
    <source>
        <dbReference type="Proteomes" id="UP000823561"/>
    </source>
</evidence>
<feature type="compositionally biased region" description="Polar residues" evidence="7">
    <location>
        <begin position="18"/>
        <end position="35"/>
    </location>
</feature>
<dbReference type="EMBL" id="JADWDJ010000009">
    <property type="protein sequence ID" value="KAG5275561.1"/>
    <property type="molecule type" value="Genomic_DNA"/>
</dbReference>
<feature type="coiled-coil region" evidence="6">
    <location>
        <begin position="682"/>
        <end position="743"/>
    </location>
</feature>
<dbReference type="PROSITE" id="PS51119">
    <property type="entry name" value="TAFH"/>
    <property type="match status" value="1"/>
</dbReference>
<feature type="region of interest" description="Disordered" evidence="7">
    <location>
        <begin position="235"/>
        <end position="255"/>
    </location>
</feature>
<dbReference type="SUPFAM" id="SSF158553">
    <property type="entry name" value="TAFH domain-like"/>
    <property type="match status" value="1"/>
</dbReference>
<dbReference type="Gene3D" id="1.20.120.1110">
    <property type="entry name" value="TAFH/NHR1 domain"/>
    <property type="match status" value="1"/>
</dbReference>
<dbReference type="CDD" id="cd08045">
    <property type="entry name" value="HFD_TAF4"/>
    <property type="match status" value="1"/>
</dbReference>
<evidence type="ECO:0000256" key="6">
    <source>
        <dbReference type="SAM" id="Coils"/>
    </source>
</evidence>
<comment type="similarity">
    <text evidence="2">Belongs to the TAF4 family.</text>
</comment>
<feature type="domain" description="TAFH" evidence="8">
    <location>
        <begin position="378"/>
        <end position="475"/>
    </location>
</feature>
<dbReference type="InterPro" id="IPR003894">
    <property type="entry name" value="TAFH_NHR1"/>
</dbReference>
<evidence type="ECO:0000256" key="7">
    <source>
        <dbReference type="SAM" id="MobiDB-lite"/>
    </source>
</evidence>
<sequence>MSANSSSECSQTQQTSENACQTSADAGAGETSTIEGSDVAQLASTDRQASPHNAADDARLGSHDPKPSIISNDKAVSNSPASHRPSPPSTATGGGGGTVVQTNVSPIQVCPTSSVASPRISVPKAQTTPTQPTMVKTVAPTPPRTPALKTSVAMVRPPQTASVQLPATFQIPPGMVLVRSDSGQLMLVSQQALAQAQRVVNNPGLVQPSAATVIRKPGSAPIIRVCPPVSTPRATYTMGTIPPRPSSTTGPTLQRPNAVGRVAYRPTTAVGTITQRPSSTMGTNTQRPCSAVGTIPQRASSAVGPVPQRLSSVVGATRQHITSTTGATIIKASVAGLSTTPAVGQSNHPGGLAPRILSTNVPTKPKTAPSNAVSSQTIENVKKCKNFLVTLMKLASSGGHSSDMGMNVRNLVKSLLDGKLEAEEFTEKLYAELKSSPQPYLVTFLKRSLPAVRQLTPNSQLFIQQCEQPSAPPAQPSTSGQPVRSTQLLIQPQQTVVIKKPVTSQPAAQGGGVAKHFLLQTNRTPTTGVIVGPSAQISKSHPASSLPTLNLSFKESTGTFRDEDDINDVASMAGVSISEERARILATGAESVGLVVRSCRDQPFLCPTALRTRITHTGSVCVCETMSVGVCGLEGDVVGLVSHATEERLRDLLGKLSVTAQHRHLQLKDCWQYQQVTDVRSQLRFLEQVERLQQQRRDEEEREMLLRIAKSRSSREDPEQQCLKQKAKEMQQLELAQAQHRQANLAALAAIGPRRKRPLEVSSAVGQRSTSRPVLRVTLRDLIFCMEQDSHLSHSLLLYSAMLK</sequence>
<feature type="compositionally biased region" description="Low complexity" evidence="7">
    <location>
        <begin position="1"/>
        <end position="17"/>
    </location>
</feature>
<organism evidence="9 10">
    <name type="scientific">Alosa alosa</name>
    <name type="common">allis shad</name>
    <dbReference type="NCBI Taxonomy" id="278164"/>
    <lineage>
        <taxon>Eukaryota</taxon>
        <taxon>Metazoa</taxon>
        <taxon>Chordata</taxon>
        <taxon>Craniata</taxon>
        <taxon>Vertebrata</taxon>
        <taxon>Euteleostomi</taxon>
        <taxon>Actinopterygii</taxon>
        <taxon>Neopterygii</taxon>
        <taxon>Teleostei</taxon>
        <taxon>Clupei</taxon>
        <taxon>Clupeiformes</taxon>
        <taxon>Clupeoidei</taxon>
        <taxon>Clupeidae</taxon>
        <taxon>Alosa</taxon>
    </lineage>
</organism>
<evidence type="ECO:0000256" key="5">
    <source>
        <dbReference type="ARBA" id="ARBA00023242"/>
    </source>
</evidence>
<evidence type="ECO:0000256" key="1">
    <source>
        <dbReference type="ARBA" id="ARBA00004123"/>
    </source>
</evidence>
<dbReference type="InterPro" id="IPR009072">
    <property type="entry name" value="Histone-fold"/>
</dbReference>
<proteinExistence type="inferred from homology"/>
<keyword evidence="5" id="KW-0539">Nucleus</keyword>
<evidence type="ECO:0000256" key="3">
    <source>
        <dbReference type="ARBA" id="ARBA00023015"/>
    </source>
</evidence>
<dbReference type="GO" id="GO:0003677">
    <property type="term" value="F:DNA binding"/>
    <property type="evidence" value="ECO:0007669"/>
    <property type="project" value="TreeGrafter"/>
</dbReference>
<name>A0AAV6GRV4_9TELE</name>
<dbReference type="Proteomes" id="UP000823561">
    <property type="component" value="Chromosome 9"/>
</dbReference>
<dbReference type="GO" id="GO:0046982">
    <property type="term" value="F:protein heterodimerization activity"/>
    <property type="evidence" value="ECO:0007669"/>
    <property type="project" value="InterPro"/>
</dbReference>
<dbReference type="GO" id="GO:0006367">
    <property type="term" value="P:transcription initiation at RNA polymerase II promoter"/>
    <property type="evidence" value="ECO:0007669"/>
    <property type="project" value="TreeGrafter"/>
</dbReference>
<keyword evidence="4" id="KW-0804">Transcription</keyword>